<dbReference type="SUPFAM" id="SSF56784">
    <property type="entry name" value="HAD-like"/>
    <property type="match status" value="1"/>
</dbReference>
<accession>X0VH44</accession>
<name>X0VH44_9ZZZZ</name>
<sequence>MKKAAIFDLDGTIISGKSTEIRFIEHLFKKGELNLIDIFWYFLKF</sequence>
<proteinExistence type="predicted"/>
<dbReference type="AlphaFoldDB" id="X0VH44"/>
<gene>
    <name evidence="1" type="ORF">S01H1_58188</name>
</gene>
<reference evidence="1" key="1">
    <citation type="journal article" date="2014" name="Front. Microbiol.">
        <title>High frequency of phylogenetically diverse reductive dehalogenase-homologous genes in deep subseafloor sedimentary metagenomes.</title>
        <authorList>
            <person name="Kawai M."/>
            <person name="Futagami T."/>
            <person name="Toyoda A."/>
            <person name="Takaki Y."/>
            <person name="Nishi S."/>
            <person name="Hori S."/>
            <person name="Arai W."/>
            <person name="Tsubouchi T."/>
            <person name="Morono Y."/>
            <person name="Uchiyama I."/>
            <person name="Ito T."/>
            <person name="Fujiyama A."/>
            <person name="Inagaki F."/>
            <person name="Takami H."/>
        </authorList>
    </citation>
    <scope>NUCLEOTIDE SEQUENCE</scope>
    <source>
        <strain evidence="1">Expedition CK06-06</strain>
    </source>
</reference>
<feature type="non-terminal residue" evidence="1">
    <location>
        <position position="45"/>
    </location>
</feature>
<protein>
    <submittedName>
        <fullName evidence="1">Uncharacterized protein</fullName>
    </submittedName>
</protein>
<dbReference type="InterPro" id="IPR036412">
    <property type="entry name" value="HAD-like_sf"/>
</dbReference>
<organism evidence="1">
    <name type="scientific">marine sediment metagenome</name>
    <dbReference type="NCBI Taxonomy" id="412755"/>
    <lineage>
        <taxon>unclassified sequences</taxon>
        <taxon>metagenomes</taxon>
        <taxon>ecological metagenomes</taxon>
    </lineage>
</organism>
<comment type="caution">
    <text evidence="1">The sequence shown here is derived from an EMBL/GenBank/DDBJ whole genome shotgun (WGS) entry which is preliminary data.</text>
</comment>
<dbReference type="EMBL" id="BARS01037998">
    <property type="protein sequence ID" value="GAG17624.1"/>
    <property type="molecule type" value="Genomic_DNA"/>
</dbReference>
<evidence type="ECO:0000313" key="1">
    <source>
        <dbReference type="EMBL" id="GAG17624.1"/>
    </source>
</evidence>